<dbReference type="EMBL" id="CP126209">
    <property type="protein sequence ID" value="WIA10527.1"/>
    <property type="molecule type" value="Genomic_DNA"/>
</dbReference>
<proteinExistence type="predicted"/>
<sequence>MYGATPTVNQDDQRTLWIAVVPELPTDADVDVDVPAGWQSHITTKDGHGETWTWNVSHSSVPADKASATVDTWCNTVRPLRTGAMHVPDTNFDLLALIAPSIRSSNYSLKAFEDITLPVPYTPTVPRLTLTAKLYLYSNGLYGDWRSLPAIDCSTMDHQLIRTENVTMLSQLALKFLVEFTYLSESSQSVDAFSVSLAKGGDSNTIILDDSGYKLTFKGLGFGSWTDDITVQWPLGGKVPLSVIGVPLVNGRMIWETKPIAVVGRVSKV</sequence>
<name>A0ABY8TNE2_TETOB</name>
<evidence type="ECO:0000313" key="1">
    <source>
        <dbReference type="EMBL" id="WIA10527.1"/>
    </source>
</evidence>
<protein>
    <submittedName>
        <fullName evidence="1">Uncharacterized protein</fullName>
    </submittedName>
</protein>
<accession>A0ABY8TNE2</accession>
<dbReference type="Proteomes" id="UP001244341">
    <property type="component" value="Chromosome 2b"/>
</dbReference>
<keyword evidence="2" id="KW-1185">Reference proteome</keyword>
<reference evidence="1 2" key="1">
    <citation type="submission" date="2023-05" db="EMBL/GenBank/DDBJ databases">
        <title>A 100% complete, gapless, phased diploid assembly of the Scenedesmus obliquus UTEX 3031 genome.</title>
        <authorList>
            <person name="Biondi T.C."/>
            <person name="Hanschen E.R."/>
            <person name="Kwon T."/>
            <person name="Eng W."/>
            <person name="Kruse C.P.S."/>
            <person name="Koehler S.I."/>
            <person name="Kunde Y."/>
            <person name="Gleasner C.D."/>
            <person name="You Mak K.T."/>
            <person name="Polle J."/>
            <person name="Hovde B.T."/>
            <person name="Starkenburg S.R."/>
        </authorList>
    </citation>
    <scope>NUCLEOTIDE SEQUENCE [LARGE SCALE GENOMIC DNA]</scope>
    <source>
        <strain evidence="1 2">DOE0152z</strain>
    </source>
</reference>
<gene>
    <name evidence="1" type="ORF">OEZ85_010715</name>
</gene>
<organism evidence="1 2">
    <name type="scientific">Tetradesmus obliquus</name>
    <name type="common">Green alga</name>
    <name type="synonym">Acutodesmus obliquus</name>
    <dbReference type="NCBI Taxonomy" id="3088"/>
    <lineage>
        <taxon>Eukaryota</taxon>
        <taxon>Viridiplantae</taxon>
        <taxon>Chlorophyta</taxon>
        <taxon>core chlorophytes</taxon>
        <taxon>Chlorophyceae</taxon>
        <taxon>CS clade</taxon>
        <taxon>Sphaeropleales</taxon>
        <taxon>Scenedesmaceae</taxon>
        <taxon>Tetradesmus</taxon>
    </lineage>
</organism>
<evidence type="ECO:0000313" key="2">
    <source>
        <dbReference type="Proteomes" id="UP001244341"/>
    </source>
</evidence>